<feature type="chain" id="PRO_5004875887" description="Lipoprotein" evidence="1">
    <location>
        <begin position="23"/>
        <end position="314"/>
    </location>
</feature>
<protein>
    <recommendedName>
        <fullName evidence="4">Lipoprotein</fullName>
    </recommendedName>
</protein>
<evidence type="ECO:0008006" key="4">
    <source>
        <dbReference type="Google" id="ProtNLM"/>
    </source>
</evidence>
<dbReference type="STRING" id="1276257.SSABA_v1c03280"/>
<dbReference type="KEGG" id="ssab:SSABA_v1c03280"/>
<accession>W6AJ52</accession>
<dbReference type="PATRIC" id="fig|1276257.3.peg.335"/>
<organism evidence="2 3">
    <name type="scientific">Spiroplasma sabaudiense Ar-1343</name>
    <dbReference type="NCBI Taxonomy" id="1276257"/>
    <lineage>
        <taxon>Bacteria</taxon>
        <taxon>Bacillati</taxon>
        <taxon>Mycoplasmatota</taxon>
        <taxon>Mollicutes</taxon>
        <taxon>Entomoplasmatales</taxon>
        <taxon>Spiroplasmataceae</taxon>
        <taxon>Spiroplasma</taxon>
    </lineage>
</organism>
<sequence>MRKLLKVLLSFCFITTSTSSTISCYFNSRDKFSDAQKIASVANITDKDFLNSNLKLPTYFSANLQRQLDDMFSEFFQDNKINVETQAAFAVNSPAGVLANEALYQISKKNSKLSWVFEKIRQQSLLFDFKKADVNNIQDLVDSLFVDLDSWIINATFLDEKLLPWELKEKNLILEETYSKPNKNLKILANEEPEEPEFIYYNIDLNQTPLPKYVRFNVLGKIHYNEDGTVDEKLSNPRAIQKSEEGNILKFDETYFSSDFGVISQGIITTSKPFLLSDINFDIEGEYHLSPITLDYSATVFDFWNNISFIEQTS</sequence>
<feature type="signal peptide" evidence="1">
    <location>
        <begin position="1"/>
        <end position="22"/>
    </location>
</feature>
<dbReference type="AlphaFoldDB" id="W6AJ52"/>
<dbReference type="Proteomes" id="UP000019265">
    <property type="component" value="Chromosome"/>
</dbReference>
<dbReference type="PROSITE" id="PS51257">
    <property type="entry name" value="PROKAR_LIPOPROTEIN"/>
    <property type="match status" value="1"/>
</dbReference>
<keyword evidence="3" id="KW-1185">Reference proteome</keyword>
<proteinExistence type="predicted"/>
<dbReference type="EMBL" id="CP006934">
    <property type="protein sequence ID" value="AHI53739.1"/>
    <property type="molecule type" value="Genomic_DNA"/>
</dbReference>
<reference evidence="2 3" key="1">
    <citation type="journal article" date="2014" name="Genome Biol. Evol.">
        <title>Molecular evolution of the substrate utilization strategies and putative virulence factors in mosquito-associated Spiroplasma species.</title>
        <authorList>
            <person name="Chang T.H."/>
            <person name="Lo W.S."/>
            <person name="Ku C."/>
            <person name="Chen L.L."/>
            <person name="Kuo C.H."/>
        </authorList>
    </citation>
    <scope>NUCLEOTIDE SEQUENCE [LARGE SCALE GENOMIC DNA]</scope>
    <source>
        <strain evidence="2">Ar-1343</strain>
    </source>
</reference>
<dbReference type="RefSeq" id="WP_025250875.1">
    <property type="nucleotide sequence ID" value="NZ_CP006934.1"/>
</dbReference>
<evidence type="ECO:0000313" key="2">
    <source>
        <dbReference type="EMBL" id="AHI53739.1"/>
    </source>
</evidence>
<dbReference type="OrthoDB" id="387726at2"/>
<gene>
    <name evidence="2" type="ORF">SSABA_v1c03280</name>
</gene>
<dbReference type="HOGENOM" id="CLU_885398_0_0_14"/>
<evidence type="ECO:0000256" key="1">
    <source>
        <dbReference type="SAM" id="SignalP"/>
    </source>
</evidence>
<keyword evidence="1" id="KW-0732">Signal</keyword>
<name>W6AJ52_9MOLU</name>
<evidence type="ECO:0000313" key="3">
    <source>
        <dbReference type="Proteomes" id="UP000019265"/>
    </source>
</evidence>